<gene>
    <name evidence="5" type="ORF">SAMN05216521_100432</name>
</gene>
<sequence>MTTFYLSSEMEQSVWMICLFFSLILDVFLFLASPDRGGSRRCRLLNAGVFIALLILLCIAGDAFDKKADGLPINPLLPFPMWSLWCIADMVGTLLLGQTAVLIHRKGRTLSHNSVKQTIDMLPNAICYFTPSGEFKLCNLQMHRLFHILAQSDLQHFDELRQALTECDKKSGVVRLPDEEQTYLFPDGKAWRYSQTEITVPDGTVYTEAIFSDVTELYEKGLRLKEQTEQLKKFSRDLKILSDNVLTLTKETEVLSAKTKLHDQMGAGIIAMRQILQQEQVSQEAADSLLLFQKAIRTIKNDNEYPQERGELAEFLRDASTIGVKVEMAGELPKQEEIYRIFVIAMRECLTNGVRHADATALYVTARQDGNNISLRITNNGKPPESVIVPRGGLLNLHRHVTNLGGTMEIQWSPAFTLIIVMPVEKEAAE</sequence>
<feature type="transmembrane region" description="Helical" evidence="4">
    <location>
        <begin position="12"/>
        <end position="32"/>
    </location>
</feature>
<dbReference type="AlphaFoldDB" id="A0A1I0D4B2"/>
<dbReference type="Proteomes" id="UP000182121">
    <property type="component" value="Unassembled WGS sequence"/>
</dbReference>
<keyword evidence="2" id="KW-0418">Kinase</keyword>
<reference evidence="5 6" key="1">
    <citation type="submission" date="2016-10" db="EMBL/GenBank/DDBJ databases">
        <authorList>
            <person name="Varghese N."/>
            <person name="Submissions S."/>
        </authorList>
    </citation>
    <scope>NUCLEOTIDE SEQUENCE [LARGE SCALE GENOMIC DNA]</scope>
    <source>
        <strain evidence="5 6">NLAE-zl-C196</strain>
    </source>
</reference>
<keyword evidence="1" id="KW-0808">Transferase</keyword>
<dbReference type="GO" id="GO:0016301">
    <property type="term" value="F:kinase activity"/>
    <property type="evidence" value="ECO:0007669"/>
    <property type="project" value="UniProtKB-KW"/>
</dbReference>
<feature type="transmembrane region" description="Helical" evidence="4">
    <location>
        <begin position="44"/>
        <end position="62"/>
    </location>
</feature>
<evidence type="ECO:0000313" key="5">
    <source>
        <dbReference type="EMBL" id="SET27019.1"/>
    </source>
</evidence>
<dbReference type="InterPro" id="IPR036890">
    <property type="entry name" value="HATPase_C_sf"/>
</dbReference>
<dbReference type="EMBL" id="FOIO01000004">
    <property type="protein sequence ID" value="SET27019.1"/>
    <property type="molecule type" value="Genomic_DNA"/>
</dbReference>
<dbReference type="SUPFAM" id="SSF55874">
    <property type="entry name" value="ATPase domain of HSP90 chaperone/DNA topoisomerase II/histidine kinase"/>
    <property type="match status" value="1"/>
</dbReference>
<organism evidence="5 6">
    <name type="scientific">Enterocloster clostridioformis</name>
    <dbReference type="NCBI Taxonomy" id="1531"/>
    <lineage>
        <taxon>Bacteria</taxon>
        <taxon>Bacillati</taxon>
        <taxon>Bacillota</taxon>
        <taxon>Clostridia</taxon>
        <taxon>Lachnospirales</taxon>
        <taxon>Lachnospiraceae</taxon>
        <taxon>Enterocloster</taxon>
    </lineage>
</organism>
<dbReference type="PANTHER" id="PTHR24421">
    <property type="entry name" value="NITRATE/NITRITE SENSOR PROTEIN NARX-RELATED"/>
    <property type="match status" value="1"/>
</dbReference>
<protein>
    <recommendedName>
        <fullName evidence="7">ATP-binding protein</fullName>
    </recommendedName>
</protein>
<keyword evidence="4" id="KW-0472">Membrane</keyword>
<evidence type="ECO:0000256" key="3">
    <source>
        <dbReference type="ARBA" id="ARBA00023012"/>
    </source>
</evidence>
<evidence type="ECO:0000256" key="1">
    <source>
        <dbReference type="ARBA" id="ARBA00022679"/>
    </source>
</evidence>
<keyword evidence="4" id="KW-0812">Transmembrane</keyword>
<name>A0A1I0D4B2_9FIRM</name>
<dbReference type="InterPro" id="IPR050482">
    <property type="entry name" value="Sensor_HK_TwoCompSys"/>
</dbReference>
<dbReference type="Gene3D" id="3.30.565.10">
    <property type="entry name" value="Histidine kinase-like ATPase, C-terminal domain"/>
    <property type="match status" value="1"/>
</dbReference>
<evidence type="ECO:0000256" key="4">
    <source>
        <dbReference type="SAM" id="Phobius"/>
    </source>
</evidence>
<dbReference type="GO" id="GO:0000160">
    <property type="term" value="P:phosphorelay signal transduction system"/>
    <property type="evidence" value="ECO:0007669"/>
    <property type="project" value="UniProtKB-KW"/>
</dbReference>
<evidence type="ECO:0000313" key="6">
    <source>
        <dbReference type="Proteomes" id="UP000182121"/>
    </source>
</evidence>
<dbReference type="RefSeq" id="WP_074661612.1">
    <property type="nucleotide sequence ID" value="NZ_FOIO01000004.1"/>
</dbReference>
<accession>A0A1I0D4B2</accession>
<evidence type="ECO:0008006" key="7">
    <source>
        <dbReference type="Google" id="ProtNLM"/>
    </source>
</evidence>
<keyword evidence="3" id="KW-0902">Two-component regulatory system</keyword>
<proteinExistence type="predicted"/>
<evidence type="ECO:0000256" key="2">
    <source>
        <dbReference type="ARBA" id="ARBA00022777"/>
    </source>
</evidence>
<keyword evidence="4" id="KW-1133">Transmembrane helix</keyword>
<feature type="transmembrane region" description="Helical" evidence="4">
    <location>
        <begin position="82"/>
        <end position="103"/>
    </location>
</feature>
<comment type="caution">
    <text evidence="5">The sequence shown here is derived from an EMBL/GenBank/DDBJ whole genome shotgun (WGS) entry which is preliminary data.</text>
</comment>
<dbReference type="CDD" id="cd16917">
    <property type="entry name" value="HATPase_UhpB-NarQ-NarX-like"/>
    <property type="match status" value="1"/>
</dbReference>